<organism evidence="1 2">
    <name type="scientific">Taurinivorans muris</name>
    <dbReference type="NCBI Taxonomy" id="2787751"/>
    <lineage>
        <taxon>Bacteria</taxon>
        <taxon>Pseudomonadati</taxon>
        <taxon>Thermodesulfobacteriota</taxon>
        <taxon>Desulfovibrionia</taxon>
        <taxon>Desulfovibrionales</taxon>
        <taxon>Desulfovibrionaceae</taxon>
        <taxon>Taurinivorans</taxon>
    </lineage>
</organism>
<sequence>MNINNLIKKFKEDESIARVTQNNLSNFLSCNEVGISKIIAWLLDSEETHELGNKFSKAFIKQLNKKAKLRLSVNALNKAIIVCEYPIRHNNQNRRLDILITTDELCIVIENKFGCKEHNNQLNCYKKYFEDARKKKQVSSYFVYLDVNYAESGEENTINSDWIALNYDWILDFLNENIQSVAKEAKPVLSEFRAMIEAHDLSDDIDELCLNHHELIDEVEQIRQEKVTNFIFSKSSFNLELFKVYKKYQWIFDWLISHNKFYHNITLANDVCNSIRYKNTVKYNITKNTIEFTHRDTYDFAEEQDIYWGSYIILKTVEHENRYSLKLYFNLEQCDENKKEEIKEKIYEYREKTIGSTAKRVLVLEYEDVSKRSLADRFDELFSILKKLQKVYVIK</sequence>
<dbReference type="InterPro" id="IPR029470">
    <property type="entry name" value="PDDEXK_4"/>
</dbReference>
<keyword evidence="2" id="KW-1185">Reference proteome</keyword>
<dbReference type="Proteomes" id="UP001058120">
    <property type="component" value="Chromosome"/>
</dbReference>
<dbReference type="RefSeq" id="WP_334315082.1">
    <property type="nucleotide sequence ID" value="NZ_CP065938.1"/>
</dbReference>
<evidence type="ECO:0000313" key="1">
    <source>
        <dbReference type="EMBL" id="UWX05499.1"/>
    </source>
</evidence>
<dbReference type="Pfam" id="PF14281">
    <property type="entry name" value="PDDEXK_4"/>
    <property type="match status" value="1"/>
</dbReference>
<protein>
    <submittedName>
        <fullName evidence="1">PD-(D/E)XK nuclease family protein</fullName>
    </submittedName>
</protein>
<reference evidence="1" key="1">
    <citation type="submission" date="2020-12" db="EMBL/GenBank/DDBJ databases">
        <title>Taurinivorans muris gen. nov., sp. nov., fundamental and realized metabolic niche of a ubiquitous sulfidogenic bacterium in the murine intestine.</title>
        <authorList>
            <person name="Ye H."/>
            <person name="Hanson B.T."/>
            <person name="Loy A."/>
        </authorList>
    </citation>
    <scope>NUCLEOTIDE SEQUENCE</scope>
    <source>
        <strain evidence="1">LT0009</strain>
    </source>
</reference>
<evidence type="ECO:0000313" key="2">
    <source>
        <dbReference type="Proteomes" id="UP001058120"/>
    </source>
</evidence>
<name>A0ABY5Y1N7_9BACT</name>
<dbReference type="EMBL" id="CP065938">
    <property type="protein sequence ID" value="UWX05499.1"/>
    <property type="molecule type" value="Genomic_DNA"/>
</dbReference>
<gene>
    <name evidence="1" type="ORF">JBF11_08635</name>
</gene>
<accession>A0ABY5Y1N7</accession>
<proteinExistence type="predicted"/>